<feature type="non-terminal residue" evidence="1">
    <location>
        <position position="1"/>
    </location>
</feature>
<dbReference type="Proteomes" id="UP000035955">
    <property type="component" value="Unassembled WGS sequence"/>
</dbReference>
<sequence length="171" mass="17767">AMTRHRHAVTVHGAHADFIPDWRIAKLGSAPSLDVLDAAALDGLSRRLSRDGSKASTLDYVDEAAFREAAVALTRPPEAMDGEPIRDRASDLPLLNAGWITSSLSALAGRIEAGAGAVAVGPEPKPADGLIDPPGSPALTALVAALARQETAENDIADRVRPQDLRALASA</sequence>
<proteinExistence type="predicted"/>
<name>A0A0J6UN44_9HYPH</name>
<comment type="caution">
    <text evidence="1">The sequence shown here is derived from an EMBL/GenBank/DDBJ whole genome shotgun (WGS) entry which is preliminary data.</text>
</comment>
<reference evidence="1 2" key="1">
    <citation type="submission" date="2015-03" db="EMBL/GenBank/DDBJ databases">
        <title>Genome sequencing of Methylobacterium variabile DSM 16961.</title>
        <authorList>
            <person name="Chaudhry V."/>
            <person name="Patil P.B."/>
        </authorList>
    </citation>
    <scope>NUCLEOTIDE SEQUENCE [LARGE SCALE GENOMIC DNA]</scope>
    <source>
        <strain evidence="1 2">DSM 16961</strain>
    </source>
</reference>
<dbReference type="EMBL" id="LABY01000377">
    <property type="protein sequence ID" value="KMO27451.1"/>
    <property type="molecule type" value="Genomic_DNA"/>
</dbReference>
<dbReference type="AlphaFoldDB" id="A0A0J6UN44"/>
<feature type="non-terminal residue" evidence="1">
    <location>
        <position position="171"/>
    </location>
</feature>
<accession>A0A0J6UN44</accession>
<protein>
    <submittedName>
        <fullName evidence="1">Uncharacterized protein</fullName>
    </submittedName>
</protein>
<gene>
    <name evidence="1" type="ORF">VQ02_33205</name>
</gene>
<keyword evidence="2" id="KW-1185">Reference proteome</keyword>
<evidence type="ECO:0000313" key="1">
    <source>
        <dbReference type="EMBL" id="KMO27451.1"/>
    </source>
</evidence>
<organism evidence="1 2">
    <name type="scientific">Methylobacterium variabile</name>
    <dbReference type="NCBI Taxonomy" id="298794"/>
    <lineage>
        <taxon>Bacteria</taxon>
        <taxon>Pseudomonadati</taxon>
        <taxon>Pseudomonadota</taxon>
        <taxon>Alphaproteobacteria</taxon>
        <taxon>Hyphomicrobiales</taxon>
        <taxon>Methylobacteriaceae</taxon>
        <taxon>Methylobacterium</taxon>
    </lineage>
</organism>
<evidence type="ECO:0000313" key="2">
    <source>
        <dbReference type="Proteomes" id="UP000035955"/>
    </source>
</evidence>